<dbReference type="InterPro" id="IPR006059">
    <property type="entry name" value="SBP"/>
</dbReference>
<dbReference type="SUPFAM" id="SSF53850">
    <property type="entry name" value="Periplasmic binding protein-like II"/>
    <property type="match status" value="1"/>
</dbReference>
<dbReference type="Gene3D" id="3.40.190.10">
    <property type="entry name" value="Periplasmic binding protein-like II"/>
    <property type="match status" value="2"/>
</dbReference>
<organism evidence="5 6">
    <name type="scientific">Flavimaricola marinus</name>
    <dbReference type="NCBI Taxonomy" id="1819565"/>
    <lineage>
        <taxon>Bacteria</taxon>
        <taxon>Pseudomonadati</taxon>
        <taxon>Pseudomonadota</taxon>
        <taxon>Alphaproteobacteria</taxon>
        <taxon>Rhodobacterales</taxon>
        <taxon>Paracoccaceae</taxon>
        <taxon>Flavimaricola</taxon>
    </lineage>
</organism>
<dbReference type="EMBL" id="FXZK01000011">
    <property type="protein sequence ID" value="SMY09631.1"/>
    <property type="molecule type" value="Genomic_DNA"/>
</dbReference>
<dbReference type="PANTHER" id="PTHR30006:SF15">
    <property type="entry name" value="IRON-UTILIZATION PERIPLASMIC PROTEIN"/>
    <property type="match status" value="1"/>
</dbReference>
<sequence length="334" mass="36379">MTLRSLLLSAAATACALPAMADVNIYTTRQPELIEPVMAAFTEATGIAVNLAFVQDGLVERLKAEAGRSPADLVMTVDIANLQQIVDADVIQPVESDVLTAAIPENQRSPDNLWFALTERARIVYASKDRVADGEVTTYEDLASDQWQGRICTRSGTHNYNLALLSAVIAHHGEEAAREWAAGIRANLARKPEGNDRAQVRAIWAGECDISLGNTYYMGQMLADPEQTEWANSVRIIFPTFEDGGTHVNVSGIAMTKAAPNREEALQLMEFLVSPEAQSIYAELNSEYPVLPSAEVSELVASWGSFDADTVDLTELANHRPAALRIMEEVNFDG</sequence>
<keyword evidence="3" id="KW-0479">Metal-binding</keyword>
<feature type="binding site" evidence="3">
    <location>
        <position position="216"/>
    </location>
    <ligand>
        <name>Fe cation</name>
        <dbReference type="ChEBI" id="CHEBI:24875"/>
    </ligand>
</feature>
<dbReference type="CDD" id="cd13542">
    <property type="entry name" value="PBP2_FutA1_ilke"/>
    <property type="match status" value="1"/>
</dbReference>
<evidence type="ECO:0000256" key="4">
    <source>
        <dbReference type="SAM" id="SignalP"/>
    </source>
</evidence>
<comment type="similarity">
    <text evidence="1">Belongs to the bacterial solute-binding protein 1 family.</text>
</comment>
<accession>A0A238LJ04</accession>
<name>A0A238LJ04_9RHOB</name>
<keyword evidence="3" id="KW-0408">Iron</keyword>
<evidence type="ECO:0000256" key="1">
    <source>
        <dbReference type="ARBA" id="ARBA00008520"/>
    </source>
</evidence>
<dbReference type="Proteomes" id="UP000201613">
    <property type="component" value="Unassembled WGS sequence"/>
</dbReference>
<feature type="binding site" evidence="3">
    <location>
        <position position="217"/>
    </location>
    <ligand>
        <name>Fe cation</name>
        <dbReference type="ChEBI" id="CHEBI:24875"/>
    </ligand>
</feature>
<evidence type="ECO:0000313" key="5">
    <source>
        <dbReference type="EMBL" id="SMY09631.1"/>
    </source>
</evidence>
<dbReference type="GO" id="GO:0046872">
    <property type="term" value="F:metal ion binding"/>
    <property type="evidence" value="ECO:0007669"/>
    <property type="project" value="UniProtKB-KW"/>
</dbReference>
<feature type="chain" id="PRO_5012873129" evidence="4">
    <location>
        <begin position="22"/>
        <end position="334"/>
    </location>
</feature>
<keyword evidence="6" id="KW-1185">Reference proteome</keyword>
<evidence type="ECO:0000256" key="3">
    <source>
        <dbReference type="PIRSR" id="PIRSR002825-1"/>
    </source>
</evidence>
<reference evidence="6" key="1">
    <citation type="submission" date="2017-05" db="EMBL/GenBank/DDBJ databases">
        <authorList>
            <person name="Rodrigo-Torres L."/>
            <person name="Arahal R. D."/>
            <person name="Lucena T."/>
        </authorList>
    </citation>
    <scope>NUCLEOTIDE SEQUENCE [LARGE SCALE GENOMIC DNA]</scope>
    <source>
        <strain evidence="6">CECT 8899</strain>
    </source>
</reference>
<dbReference type="InterPro" id="IPR026045">
    <property type="entry name" value="Ferric-bd"/>
</dbReference>
<dbReference type="PIRSF" id="PIRSF002825">
    <property type="entry name" value="CfbpA"/>
    <property type="match status" value="1"/>
</dbReference>
<dbReference type="PANTHER" id="PTHR30006">
    <property type="entry name" value="THIAMINE-BINDING PERIPLASMIC PROTEIN-RELATED"/>
    <property type="match status" value="1"/>
</dbReference>
<dbReference type="OrthoDB" id="9769567at2"/>
<dbReference type="Pfam" id="PF13416">
    <property type="entry name" value="SBP_bac_8"/>
    <property type="match status" value="1"/>
</dbReference>
<dbReference type="RefSeq" id="WP_093993815.1">
    <property type="nucleotide sequence ID" value="NZ_FXZK01000011.1"/>
</dbReference>
<proteinExistence type="inferred from homology"/>
<gene>
    <name evidence="5" type="primary">futA1</name>
    <name evidence="5" type="ORF">LOM8899_03802</name>
</gene>
<feature type="signal peptide" evidence="4">
    <location>
        <begin position="1"/>
        <end position="21"/>
    </location>
</feature>
<dbReference type="GO" id="GO:0030288">
    <property type="term" value="C:outer membrane-bounded periplasmic space"/>
    <property type="evidence" value="ECO:0007669"/>
    <property type="project" value="TreeGrafter"/>
</dbReference>
<protein>
    <submittedName>
        <fullName evidence="5">Iron uptake protein A1</fullName>
    </submittedName>
</protein>
<dbReference type="PROSITE" id="PS51257">
    <property type="entry name" value="PROKAR_LIPOPROTEIN"/>
    <property type="match status" value="1"/>
</dbReference>
<keyword evidence="2 4" id="KW-0732">Signal</keyword>
<evidence type="ECO:0000256" key="2">
    <source>
        <dbReference type="ARBA" id="ARBA00022729"/>
    </source>
</evidence>
<dbReference type="AlphaFoldDB" id="A0A238LJ04"/>
<evidence type="ECO:0000313" key="6">
    <source>
        <dbReference type="Proteomes" id="UP000201613"/>
    </source>
</evidence>